<keyword evidence="1" id="KW-0812">Transmembrane</keyword>
<evidence type="ECO:0000313" key="2">
    <source>
        <dbReference type="EMBL" id="PIS04546.1"/>
    </source>
</evidence>
<feature type="transmembrane region" description="Helical" evidence="1">
    <location>
        <begin position="48"/>
        <end position="66"/>
    </location>
</feature>
<proteinExistence type="predicted"/>
<protein>
    <submittedName>
        <fullName evidence="2">Uncharacterized protein</fullName>
    </submittedName>
</protein>
<comment type="caution">
    <text evidence="2">The sequence shown here is derived from an EMBL/GenBank/DDBJ whole genome shotgun (WGS) entry which is preliminary data.</text>
</comment>
<dbReference type="Pfam" id="PF24717">
    <property type="entry name" value="DUF7672"/>
    <property type="match status" value="1"/>
</dbReference>
<evidence type="ECO:0000256" key="1">
    <source>
        <dbReference type="SAM" id="Phobius"/>
    </source>
</evidence>
<dbReference type="AlphaFoldDB" id="A0A2H0VZN9"/>
<name>A0A2H0VZN9_9BACT</name>
<dbReference type="EMBL" id="PEZZ01000050">
    <property type="protein sequence ID" value="PIS04546.1"/>
    <property type="molecule type" value="Genomic_DNA"/>
</dbReference>
<organism evidence="2 3">
    <name type="scientific">Candidatus Buchananbacteria bacterium CG10_big_fil_rev_8_21_14_0_10_42_9</name>
    <dbReference type="NCBI Taxonomy" id="1974526"/>
    <lineage>
        <taxon>Bacteria</taxon>
        <taxon>Candidatus Buchananiibacteriota</taxon>
    </lineage>
</organism>
<dbReference type="Proteomes" id="UP000230935">
    <property type="component" value="Unassembled WGS sequence"/>
</dbReference>
<sequence>MKVVLIFLLGVAILIGAIILNVLASYSGLLSWFEFLKNPQKAGVASYVWLFIIYPLGLGLIAYFAYKLLNLS</sequence>
<dbReference type="InterPro" id="IPR056089">
    <property type="entry name" value="DUF7672"/>
</dbReference>
<keyword evidence="1" id="KW-0472">Membrane</keyword>
<evidence type="ECO:0000313" key="3">
    <source>
        <dbReference type="Proteomes" id="UP000230935"/>
    </source>
</evidence>
<accession>A0A2H0VZN9</accession>
<keyword evidence="1" id="KW-1133">Transmembrane helix</keyword>
<gene>
    <name evidence="2" type="ORF">COT81_05880</name>
</gene>
<reference evidence="3" key="1">
    <citation type="submission" date="2017-09" db="EMBL/GenBank/DDBJ databases">
        <title>Depth-based differentiation of microbial function through sediment-hosted aquifers and enrichment of novel symbionts in the deep terrestrial subsurface.</title>
        <authorList>
            <person name="Probst A.J."/>
            <person name="Ladd B."/>
            <person name="Jarett J.K."/>
            <person name="Geller-Mcgrath D.E."/>
            <person name="Sieber C.M.K."/>
            <person name="Emerson J.B."/>
            <person name="Anantharaman K."/>
            <person name="Thomas B.C."/>
            <person name="Malmstrom R."/>
            <person name="Stieglmeier M."/>
            <person name="Klingl A."/>
            <person name="Woyke T."/>
            <person name="Ryan C.M."/>
            <person name="Banfield J.F."/>
        </authorList>
    </citation>
    <scope>NUCLEOTIDE SEQUENCE [LARGE SCALE GENOMIC DNA]</scope>
</reference>